<keyword evidence="2" id="KW-0812">Transmembrane</keyword>
<dbReference type="Proteomes" id="UP000789375">
    <property type="component" value="Unassembled WGS sequence"/>
</dbReference>
<comment type="caution">
    <text evidence="3">The sequence shown here is derived from an EMBL/GenBank/DDBJ whole genome shotgun (WGS) entry which is preliminary data.</text>
</comment>
<name>A0A9N9GFI3_FUNMO</name>
<dbReference type="AlphaFoldDB" id="A0A9N9GFI3"/>
<evidence type="ECO:0000313" key="3">
    <source>
        <dbReference type="EMBL" id="CAG8598390.1"/>
    </source>
</evidence>
<protein>
    <submittedName>
        <fullName evidence="3">11890_t:CDS:1</fullName>
    </submittedName>
</protein>
<organism evidence="3 4">
    <name type="scientific">Funneliformis mosseae</name>
    <name type="common">Endomycorrhizal fungus</name>
    <name type="synonym">Glomus mosseae</name>
    <dbReference type="NCBI Taxonomy" id="27381"/>
    <lineage>
        <taxon>Eukaryota</taxon>
        <taxon>Fungi</taxon>
        <taxon>Fungi incertae sedis</taxon>
        <taxon>Mucoromycota</taxon>
        <taxon>Glomeromycotina</taxon>
        <taxon>Glomeromycetes</taxon>
        <taxon>Glomerales</taxon>
        <taxon>Glomeraceae</taxon>
        <taxon>Funneliformis</taxon>
    </lineage>
</organism>
<feature type="transmembrane region" description="Helical" evidence="2">
    <location>
        <begin position="92"/>
        <end position="113"/>
    </location>
</feature>
<evidence type="ECO:0000313" key="4">
    <source>
        <dbReference type="Proteomes" id="UP000789375"/>
    </source>
</evidence>
<keyword evidence="2" id="KW-0472">Membrane</keyword>
<keyword evidence="4" id="KW-1185">Reference proteome</keyword>
<feature type="region of interest" description="Disordered" evidence="1">
    <location>
        <begin position="1"/>
        <end position="20"/>
    </location>
</feature>
<evidence type="ECO:0000256" key="2">
    <source>
        <dbReference type="SAM" id="Phobius"/>
    </source>
</evidence>
<evidence type="ECO:0000256" key="1">
    <source>
        <dbReference type="SAM" id="MobiDB-lite"/>
    </source>
</evidence>
<feature type="transmembrane region" description="Helical" evidence="2">
    <location>
        <begin position="65"/>
        <end position="86"/>
    </location>
</feature>
<gene>
    <name evidence="3" type="ORF">FMOSSE_LOCUS8813</name>
</gene>
<proteinExistence type="predicted"/>
<dbReference type="EMBL" id="CAJVPP010002394">
    <property type="protein sequence ID" value="CAG8598390.1"/>
    <property type="molecule type" value="Genomic_DNA"/>
</dbReference>
<keyword evidence="2" id="KW-1133">Transmembrane helix</keyword>
<reference evidence="3" key="1">
    <citation type="submission" date="2021-06" db="EMBL/GenBank/DDBJ databases">
        <authorList>
            <person name="Kallberg Y."/>
            <person name="Tangrot J."/>
            <person name="Rosling A."/>
        </authorList>
    </citation>
    <scope>NUCLEOTIDE SEQUENCE</scope>
    <source>
        <strain evidence="3">87-6 pot B 2015</strain>
    </source>
</reference>
<sequence>MVNDHDSHASEGNGNDIPSHLKRTCESLTRRQRELYNRCPSLDVRIMFLEGITEERKKSEIGSELIGLVLYTLITGLIVLIYGLFFKNEESTKYFIVLLNSVYYIAKIVILGASMERLGIIYDNKIASINGQMLIEDLIESFYVVFLGIKFELLTKFQHIEKDMYKKISEIMKTKESTNNVLIIFLIVMNLT</sequence>
<accession>A0A9N9GFI3</accession>